<gene>
    <name evidence="3 5" type="primary">murQ</name>
    <name evidence="5" type="ORF">NVS32_06295</name>
</gene>
<reference evidence="5 6" key="1">
    <citation type="submission" date="2022-08" db="EMBL/GenBank/DDBJ databases">
        <title>Tractidigestivibacter montrealensis type strain KD21.</title>
        <authorList>
            <person name="Diop K."/>
            <person name="Richard C."/>
            <person name="Routy B."/>
        </authorList>
    </citation>
    <scope>NUCLEOTIDE SEQUENCE [LARGE SCALE GENOMIC DNA]</scope>
    <source>
        <strain evidence="5 6">KD21</strain>
    </source>
</reference>
<dbReference type="PANTHER" id="PTHR10088">
    <property type="entry name" value="GLUCOKINASE REGULATORY PROTEIN"/>
    <property type="match status" value="1"/>
</dbReference>
<dbReference type="GO" id="GO:0016829">
    <property type="term" value="F:lyase activity"/>
    <property type="evidence" value="ECO:0007669"/>
    <property type="project" value="UniProtKB-KW"/>
</dbReference>
<dbReference type="InterPro" id="IPR040190">
    <property type="entry name" value="MURQ/GCKR"/>
</dbReference>
<accession>A0ABT1Z8P2</accession>
<dbReference type="PROSITE" id="PS51464">
    <property type="entry name" value="SIS"/>
    <property type="match status" value="1"/>
</dbReference>
<dbReference type="Pfam" id="PF22645">
    <property type="entry name" value="GKRP_SIS_N"/>
    <property type="match status" value="1"/>
</dbReference>
<evidence type="ECO:0000256" key="1">
    <source>
        <dbReference type="ARBA" id="ARBA00023239"/>
    </source>
</evidence>
<dbReference type="InterPro" id="IPR046348">
    <property type="entry name" value="SIS_dom_sf"/>
</dbReference>
<dbReference type="NCBIfam" id="NF009222">
    <property type="entry name" value="PRK12570.1"/>
    <property type="match status" value="1"/>
</dbReference>
<evidence type="ECO:0000313" key="5">
    <source>
        <dbReference type="EMBL" id="MCR9036558.1"/>
    </source>
</evidence>
<evidence type="ECO:0000256" key="2">
    <source>
        <dbReference type="ARBA" id="ARBA00023277"/>
    </source>
</evidence>
<dbReference type="InterPro" id="IPR005488">
    <property type="entry name" value="Etherase_MurQ"/>
</dbReference>
<feature type="active site" description="Proton donor" evidence="3">
    <location>
        <position position="84"/>
    </location>
</feature>
<dbReference type="PANTHER" id="PTHR10088:SF4">
    <property type="entry name" value="GLUCOKINASE REGULATORY PROTEIN"/>
    <property type="match status" value="1"/>
</dbReference>
<feature type="active site" evidence="3">
    <location>
        <position position="115"/>
    </location>
</feature>
<dbReference type="InterPro" id="IPR001347">
    <property type="entry name" value="SIS_dom"/>
</dbReference>
<dbReference type="Gene3D" id="3.40.50.10490">
    <property type="entry name" value="Glucose-6-phosphate isomerase like protein, domain 1"/>
    <property type="match status" value="2"/>
</dbReference>
<evidence type="ECO:0000313" key="6">
    <source>
        <dbReference type="Proteomes" id="UP001204320"/>
    </source>
</evidence>
<evidence type="ECO:0000259" key="4">
    <source>
        <dbReference type="PROSITE" id="PS51464"/>
    </source>
</evidence>
<feature type="domain" description="SIS" evidence="4">
    <location>
        <begin position="56"/>
        <end position="219"/>
    </location>
</feature>
<comment type="similarity">
    <text evidence="3">Belongs to the GCKR-like family. MurNAc-6-P etherase subfamily.</text>
</comment>
<dbReference type="Gene3D" id="1.10.8.1080">
    <property type="match status" value="1"/>
</dbReference>
<comment type="function">
    <text evidence="3">Specifically catalyzes the cleavage of the D-lactyl ether substituent of MurNAc 6-phosphate, producing GlcNAc 6-phosphate and D-lactate.</text>
</comment>
<dbReference type="EC" id="4.2.1.126" evidence="3"/>
<dbReference type="PROSITE" id="PS01272">
    <property type="entry name" value="GCKR"/>
    <property type="match status" value="1"/>
</dbReference>
<comment type="pathway">
    <text evidence="3">Amino-sugar metabolism; N-acetylmuramate degradation.</text>
</comment>
<proteinExistence type="inferred from homology"/>
<evidence type="ECO:0000256" key="3">
    <source>
        <dbReference type="HAMAP-Rule" id="MF_00068"/>
    </source>
</evidence>
<comment type="miscellaneous">
    <text evidence="3">A lyase-type mechanism (elimination/hydration) is suggested for the cleavage of the lactyl ether bond of MurNAc 6-phosphate, with the formation of an alpha,beta-unsaturated aldehyde intermediate with (E)-stereochemistry, followed by the syn addition of water to give product.</text>
</comment>
<comment type="caution">
    <text evidence="5">The sequence shown here is derived from an EMBL/GenBank/DDBJ whole genome shotgun (WGS) entry which is preliminary data.</text>
</comment>
<dbReference type="SUPFAM" id="SSF53697">
    <property type="entry name" value="SIS domain"/>
    <property type="match status" value="1"/>
</dbReference>
<dbReference type="InterPro" id="IPR005486">
    <property type="entry name" value="Glucokinase_regulatory_CS"/>
</dbReference>
<keyword evidence="6" id="KW-1185">Reference proteome</keyword>
<dbReference type="NCBIfam" id="NF003915">
    <property type="entry name" value="PRK05441.1"/>
    <property type="match status" value="1"/>
</dbReference>
<keyword evidence="1 3" id="KW-0456">Lyase</keyword>
<organism evidence="5 6">
    <name type="scientific">Tractidigestivibacter montrealensis</name>
    <dbReference type="NCBI Taxonomy" id="2972466"/>
    <lineage>
        <taxon>Bacteria</taxon>
        <taxon>Bacillati</taxon>
        <taxon>Actinomycetota</taxon>
        <taxon>Coriobacteriia</taxon>
        <taxon>Coriobacteriales</taxon>
        <taxon>Atopobiaceae</taxon>
        <taxon>Tractidigestivibacter</taxon>
    </lineage>
</organism>
<keyword evidence="2 3" id="KW-0119">Carbohydrate metabolism</keyword>
<name>A0ABT1Z8P2_9ACTN</name>
<sequence length="306" mass="32170">MPDLGRLLTEQRNPDTMELDTFSPLQIVEAMNREDRHAVDAVHAVLPQVAQAINWSTKSLSAGGRIIYVGAGTSGRLGLLDAVECPPTFGVSPDVVVGIIAGGKNAFVKAREGAEDSEKSGEEDLKNKSLCDKDIVIGLAASGRTPYVVGALRYARSLGCKTVSIACNPNSKISAEADLAIEAVTGPEVLTGSTRLKAGTAQKLILNMISTGSMVGIGKAYENLMVDVQQNNEKLRARAQGIVCEACGCTPDVASEKLDEADGNAKLAITMLLLGCDAESARAALRKARGHVRQAAKNASIERQLA</sequence>
<dbReference type="EMBL" id="JANSKA010000004">
    <property type="protein sequence ID" value="MCR9036558.1"/>
    <property type="molecule type" value="Genomic_DNA"/>
</dbReference>
<dbReference type="HAMAP" id="MF_00068">
    <property type="entry name" value="MurQ"/>
    <property type="match status" value="1"/>
</dbReference>
<dbReference type="NCBIfam" id="TIGR00274">
    <property type="entry name" value="N-acetylmuramic acid 6-phosphate etherase"/>
    <property type="match status" value="1"/>
</dbReference>
<comment type="subunit">
    <text evidence="3">Homodimer.</text>
</comment>
<protein>
    <recommendedName>
        <fullName evidence="3">N-acetylmuramic acid 6-phosphate etherase</fullName>
        <shortName evidence="3">MurNAc-6-P etherase</shortName>
        <ecNumber evidence="3">4.2.1.126</ecNumber>
    </recommendedName>
    <alternativeName>
        <fullName evidence="3">N-acetylmuramic acid 6-phosphate hydrolase</fullName>
    </alternativeName>
    <alternativeName>
        <fullName evidence="3">N-acetylmuramic acid 6-phosphate lyase</fullName>
    </alternativeName>
</protein>
<dbReference type="Proteomes" id="UP001204320">
    <property type="component" value="Unassembled WGS sequence"/>
</dbReference>
<dbReference type="CDD" id="cd05007">
    <property type="entry name" value="SIS_Etherase"/>
    <property type="match status" value="1"/>
</dbReference>
<comment type="catalytic activity">
    <reaction evidence="3">
        <text>N-acetyl-D-muramate 6-phosphate + H2O = N-acetyl-D-glucosamine 6-phosphate + (R)-lactate</text>
        <dbReference type="Rhea" id="RHEA:26410"/>
        <dbReference type="ChEBI" id="CHEBI:15377"/>
        <dbReference type="ChEBI" id="CHEBI:16004"/>
        <dbReference type="ChEBI" id="CHEBI:57513"/>
        <dbReference type="ChEBI" id="CHEBI:58722"/>
        <dbReference type="EC" id="4.2.1.126"/>
    </reaction>
</comment>